<accession>A0AA37HIM3</accession>
<sequence>MNDRKPESPNKGFSSADPPKAPSGLATPLQPGGTRPGGSPAASVGSIGTGGGQTKGEPSGTLKNDGR</sequence>
<dbReference type="AlphaFoldDB" id="A0AA37HIM3"/>
<feature type="region of interest" description="Disordered" evidence="1">
    <location>
        <begin position="1"/>
        <end position="67"/>
    </location>
</feature>
<protein>
    <submittedName>
        <fullName evidence="2">Uncharacterized protein</fullName>
    </submittedName>
</protein>
<gene>
    <name evidence="2" type="ORF">MPEAHAMD_6471</name>
</gene>
<name>A0AA37HIM3_9HYPH</name>
<dbReference type="RefSeq" id="WP_238193402.1">
    <property type="nucleotide sequence ID" value="NZ_BPQJ01000059.1"/>
</dbReference>
<dbReference type="Proteomes" id="UP001055286">
    <property type="component" value="Unassembled WGS sequence"/>
</dbReference>
<evidence type="ECO:0000313" key="3">
    <source>
        <dbReference type="Proteomes" id="UP001055286"/>
    </source>
</evidence>
<proteinExistence type="predicted"/>
<reference evidence="2" key="2">
    <citation type="submission" date="2021-08" db="EMBL/GenBank/DDBJ databases">
        <authorList>
            <person name="Tani A."/>
            <person name="Ola A."/>
            <person name="Ogura Y."/>
            <person name="Katsura K."/>
            <person name="Hayashi T."/>
        </authorList>
    </citation>
    <scope>NUCLEOTIDE SEQUENCE</scope>
    <source>
        <strain evidence="2">JCM 32048</strain>
    </source>
</reference>
<dbReference type="EMBL" id="BPQJ01000059">
    <property type="protein sequence ID" value="GJD66274.1"/>
    <property type="molecule type" value="Genomic_DNA"/>
</dbReference>
<evidence type="ECO:0000313" key="2">
    <source>
        <dbReference type="EMBL" id="GJD66274.1"/>
    </source>
</evidence>
<reference evidence="2" key="1">
    <citation type="journal article" date="2016" name="Front. Microbiol.">
        <title>Genome Sequence of the Piezophilic, Mesophilic Sulfate-Reducing Bacterium Desulfovibrio indicus J2T.</title>
        <authorList>
            <person name="Cao J."/>
            <person name="Maignien L."/>
            <person name="Shao Z."/>
            <person name="Alain K."/>
            <person name="Jebbar M."/>
        </authorList>
    </citation>
    <scope>NUCLEOTIDE SEQUENCE</scope>
    <source>
        <strain evidence="2">JCM 32048</strain>
    </source>
</reference>
<evidence type="ECO:0000256" key="1">
    <source>
        <dbReference type="SAM" id="MobiDB-lite"/>
    </source>
</evidence>
<comment type="caution">
    <text evidence="2">The sequence shown here is derived from an EMBL/GenBank/DDBJ whole genome shotgun (WGS) entry which is preliminary data.</text>
</comment>
<keyword evidence="3" id="KW-1185">Reference proteome</keyword>
<organism evidence="2 3">
    <name type="scientific">Methylobacterium frigidaeris</name>
    <dbReference type="NCBI Taxonomy" id="2038277"/>
    <lineage>
        <taxon>Bacteria</taxon>
        <taxon>Pseudomonadati</taxon>
        <taxon>Pseudomonadota</taxon>
        <taxon>Alphaproteobacteria</taxon>
        <taxon>Hyphomicrobiales</taxon>
        <taxon>Methylobacteriaceae</taxon>
        <taxon>Methylobacterium</taxon>
    </lineage>
</organism>